<dbReference type="PANTHER" id="PTHR42734">
    <property type="entry name" value="METAL TRANSPORT SYSTEM ATP-BINDING PROTEIN TM_0124-RELATED"/>
    <property type="match status" value="1"/>
</dbReference>
<comment type="similarity">
    <text evidence="1">Belongs to the ABC transporter superfamily.</text>
</comment>
<keyword evidence="3" id="KW-0547">Nucleotide-binding</keyword>
<comment type="caution">
    <text evidence="6">The sequence shown here is derived from an EMBL/GenBank/DDBJ whole genome shotgun (WGS) entry which is preliminary data.</text>
</comment>
<dbReference type="AlphaFoldDB" id="A0A1G2PUL8"/>
<dbReference type="InterPro" id="IPR050153">
    <property type="entry name" value="Metal_Ion_Import_ABC"/>
</dbReference>
<dbReference type="InterPro" id="IPR027417">
    <property type="entry name" value="P-loop_NTPase"/>
</dbReference>
<organism evidence="6 7">
    <name type="scientific">Candidatus Terrybacteria bacterium RIFCSPLOWO2_01_FULL_40_23</name>
    <dbReference type="NCBI Taxonomy" id="1802366"/>
    <lineage>
        <taxon>Bacteria</taxon>
        <taxon>Candidatus Terryibacteriota</taxon>
    </lineage>
</organism>
<dbReference type="PANTHER" id="PTHR42734:SF17">
    <property type="entry name" value="METAL TRANSPORT SYSTEM ATP-BINDING PROTEIN TM_0124-RELATED"/>
    <property type="match status" value="1"/>
</dbReference>
<feature type="domain" description="ABC transporter" evidence="5">
    <location>
        <begin position="8"/>
        <end position="223"/>
    </location>
</feature>
<dbReference type="PROSITE" id="PS50893">
    <property type="entry name" value="ABC_TRANSPORTER_2"/>
    <property type="match status" value="1"/>
</dbReference>
<reference evidence="6 7" key="1">
    <citation type="journal article" date="2016" name="Nat. Commun.">
        <title>Thousands of microbial genomes shed light on interconnected biogeochemical processes in an aquifer system.</title>
        <authorList>
            <person name="Anantharaman K."/>
            <person name="Brown C.T."/>
            <person name="Hug L.A."/>
            <person name="Sharon I."/>
            <person name="Castelle C.J."/>
            <person name="Probst A.J."/>
            <person name="Thomas B.C."/>
            <person name="Singh A."/>
            <person name="Wilkins M.J."/>
            <person name="Karaoz U."/>
            <person name="Brodie E.L."/>
            <person name="Williams K.H."/>
            <person name="Hubbard S.S."/>
            <person name="Banfield J.F."/>
        </authorList>
    </citation>
    <scope>NUCLEOTIDE SEQUENCE [LARGE SCALE GENOMIC DNA]</scope>
</reference>
<evidence type="ECO:0000256" key="1">
    <source>
        <dbReference type="ARBA" id="ARBA00005417"/>
    </source>
</evidence>
<proteinExistence type="inferred from homology"/>
<protein>
    <recommendedName>
        <fullName evidence="5">ABC transporter domain-containing protein</fullName>
    </recommendedName>
</protein>
<accession>A0A1G2PUL8</accession>
<evidence type="ECO:0000313" key="7">
    <source>
        <dbReference type="Proteomes" id="UP000176951"/>
    </source>
</evidence>
<dbReference type="Pfam" id="PF00005">
    <property type="entry name" value="ABC_tran"/>
    <property type="match status" value="1"/>
</dbReference>
<keyword evidence="4" id="KW-0067">ATP-binding</keyword>
<dbReference type="GO" id="GO:0005524">
    <property type="term" value="F:ATP binding"/>
    <property type="evidence" value="ECO:0007669"/>
    <property type="project" value="UniProtKB-KW"/>
</dbReference>
<evidence type="ECO:0000259" key="5">
    <source>
        <dbReference type="PROSITE" id="PS50893"/>
    </source>
</evidence>
<evidence type="ECO:0000256" key="3">
    <source>
        <dbReference type="ARBA" id="ARBA00022741"/>
    </source>
</evidence>
<dbReference type="GO" id="GO:0016887">
    <property type="term" value="F:ATP hydrolysis activity"/>
    <property type="evidence" value="ECO:0007669"/>
    <property type="project" value="InterPro"/>
</dbReference>
<dbReference type="Proteomes" id="UP000176951">
    <property type="component" value="Unassembled WGS sequence"/>
</dbReference>
<keyword evidence="2" id="KW-0813">Transport</keyword>
<name>A0A1G2PUL8_9BACT</name>
<evidence type="ECO:0000256" key="2">
    <source>
        <dbReference type="ARBA" id="ARBA00022448"/>
    </source>
</evidence>
<evidence type="ECO:0000256" key="4">
    <source>
        <dbReference type="ARBA" id="ARBA00022840"/>
    </source>
</evidence>
<dbReference type="SMART" id="SM00382">
    <property type="entry name" value="AAA"/>
    <property type="match status" value="1"/>
</dbReference>
<gene>
    <name evidence="6" type="ORF">A3A97_02445</name>
</gene>
<dbReference type="InterPro" id="IPR003593">
    <property type="entry name" value="AAA+_ATPase"/>
</dbReference>
<dbReference type="Gene3D" id="3.40.50.300">
    <property type="entry name" value="P-loop containing nucleotide triphosphate hydrolases"/>
    <property type="match status" value="1"/>
</dbReference>
<dbReference type="InterPro" id="IPR003439">
    <property type="entry name" value="ABC_transporter-like_ATP-bd"/>
</dbReference>
<dbReference type="SUPFAM" id="SSF52540">
    <property type="entry name" value="P-loop containing nucleoside triphosphate hydrolases"/>
    <property type="match status" value="1"/>
</dbReference>
<dbReference type="EMBL" id="MHSW01000024">
    <property type="protein sequence ID" value="OHA51292.1"/>
    <property type="molecule type" value="Genomic_DNA"/>
</dbReference>
<evidence type="ECO:0000313" key="6">
    <source>
        <dbReference type="EMBL" id="OHA51292.1"/>
    </source>
</evidence>
<sequence>MENGKEVLRVENLHVFIDEDVILEDINFVVHEGDFVAILGPNGAGKSVLLRAILGLLPYKGKVILSPETVIGYVPQRFAPEHDLPLSAEEWLKLSGVNQIIIEETLNKVGFPLTSLYQPIGILSQGQLQRLMLAFALLRKPTLLFVDEPLAAVDAIGSEAISQLLSRLSKEEGIAVIFVSHDLILVNRAASHVVCLNRVQVCFGNTREALNEKTLKELFGPEQTIHQHIH</sequence>